<dbReference type="AlphaFoldDB" id="A0A2A2J4P8"/>
<feature type="compositionally biased region" description="Basic and acidic residues" evidence="1">
    <location>
        <begin position="333"/>
        <end position="402"/>
    </location>
</feature>
<feature type="region of interest" description="Disordered" evidence="1">
    <location>
        <begin position="299"/>
        <end position="429"/>
    </location>
</feature>
<keyword evidence="4" id="KW-1185">Reference proteome</keyword>
<feature type="compositionally biased region" description="Acidic residues" evidence="1">
    <location>
        <begin position="151"/>
        <end position="160"/>
    </location>
</feature>
<dbReference type="PANTHER" id="PTHR45786">
    <property type="entry name" value="DNA BINDING PROTEIN-LIKE"/>
    <property type="match status" value="1"/>
</dbReference>
<reference evidence="3 4" key="1">
    <citation type="journal article" date="2017" name="Curr. Biol.">
        <title>Genome architecture and evolution of a unichromosomal asexual nematode.</title>
        <authorList>
            <person name="Fradin H."/>
            <person name="Zegar C."/>
            <person name="Gutwein M."/>
            <person name="Lucas J."/>
            <person name="Kovtun M."/>
            <person name="Corcoran D."/>
            <person name="Baugh L.R."/>
            <person name="Kiontke K."/>
            <person name="Gunsalus K."/>
            <person name="Fitch D.H."/>
            <person name="Piano F."/>
        </authorList>
    </citation>
    <scope>NUCLEOTIDE SEQUENCE [LARGE SCALE GENOMIC DNA]</scope>
    <source>
        <strain evidence="3">PF1309</strain>
    </source>
</reference>
<comment type="caution">
    <text evidence="3">The sequence shown here is derived from an EMBL/GenBank/DDBJ whole genome shotgun (WGS) entry which is preliminary data.</text>
</comment>
<dbReference type="STRING" id="2018661.A0A2A2J4P8"/>
<feature type="compositionally biased region" description="Low complexity" evidence="1">
    <location>
        <begin position="403"/>
        <end position="418"/>
    </location>
</feature>
<organism evidence="3 4">
    <name type="scientific">Diploscapter pachys</name>
    <dbReference type="NCBI Taxonomy" id="2018661"/>
    <lineage>
        <taxon>Eukaryota</taxon>
        <taxon>Metazoa</taxon>
        <taxon>Ecdysozoa</taxon>
        <taxon>Nematoda</taxon>
        <taxon>Chromadorea</taxon>
        <taxon>Rhabditida</taxon>
        <taxon>Rhabditina</taxon>
        <taxon>Rhabditomorpha</taxon>
        <taxon>Rhabditoidea</taxon>
        <taxon>Rhabditidae</taxon>
        <taxon>Diploscapter</taxon>
    </lineage>
</organism>
<feature type="signal peptide" evidence="2">
    <location>
        <begin position="1"/>
        <end position="16"/>
    </location>
</feature>
<feature type="compositionally biased region" description="Basic residues" evidence="1">
    <location>
        <begin position="318"/>
        <end position="332"/>
    </location>
</feature>
<accession>A0A2A2J4P8</accession>
<feature type="chain" id="PRO_5012449103" description="Helitron helicase-like domain-containing protein" evidence="2">
    <location>
        <begin position="17"/>
        <end position="833"/>
    </location>
</feature>
<dbReference type="OrthoDB" id="5866727at2759"/>
<sequence>MMNFAIFLLFFKWSNACVPTIPDIELPDVQTTTEVDIGTTAQCPTGWDFVEGKCYQYPDATADWNTAFAACMALCPTCHLPRLYSVQQGLDVINYVSSQTPSPPDPRVWLDVRKAISGDSTSSTVMSEPTDAPSTPPTTDAVPLPPPGTEPVDDSGEGIEADSGAKLKEYVSRLKNTVEKKYYNTIRQVMGRVDKDEMDRALREIFEYVIKNFDQNEQDSILDAHERRKCGNDDAKDINFYEALDVCAEIDFENAIVKTIEIICKNRGENPNDVYDEIMGNEPMLANNAFNLLDIEENEQESEDEYSDTVMVESQGGTKRRKRGRRVTQKRRTQTDKERDAERKRNERESESQEQRENRMQRDTQRHREMRDGESDSQREKRLESQAERQRELRDRESDSQRSQRNQQNSQRQVTQRTNARRRRLNETTNLARETIEHEDYIQCLDVGNLDLECRHCKALFFEGEKVSNTARGVFTKCCRKGELTLENAFEGYPVDLYKLLTRNNAQFSKNFKENIRNYNSSFAFASMKAQSQVQSVMPFCYKIQGQIYHTINLAMHPDPNEKPEYAQLFFIESAEALNFRMSVKANANCSRDLMDKIDGILGPVNPYIQSFKSMREVEEEVEREAEQQGIEPPQLRLLFDINAKNIDKRRYNIPCSNEVAAVFVLDGEDMPAAEGLAIHQRGRQLQKISKFEKRAESMLYPLYFPTGKGGCFANMRAINNRKVTFAQYYRHMISIRRPSVLIENEDPSLNFLSEFEWEENPNVVNDFSPIRMGGKLFQQYLVDAYVKIEQDRITSRIRQMSRENESGNLAYFLRASKDLLEVAHRAIKTAWR</sequence>
<dbReference type="SUPFAM" id="SSF56436">
    <property type="entry name" value="C-type lectin-like"/>
    <property type="match status" value="1"/>
</dbReference>
<dbReference type="Gene3D" id="3.10.100.10">
    <property type="entry name" value="Mannose-Binding Protein A, subunit A"/>
    <property type="match status" value="1"/>
</dbReference>
<evidence type="ECO:0008006" key="5">
    <source>
        <dbReference type="Google" id="ProtNLM"/>
    </source>
</evidence>
<protein>
    <recommendedName>
        <fullName evidence="5">Helitron helicase-like domain-containing protein</fullName>
    </recommendedName>
</protein>
<dbReference type="InterPro" id="IPR016186">
    <property type="entry name" value="C-type_lectin-like/link_sf"/>
</dbReference>
<dbReference type="EMBL" id="LIAE01010687">
    <property type="protein sequence ID" value="PAV56584.1"/>
    <property type="molecule type" value="Genomic_DNA"/>
</dbReference>
<dbReference type="InterPro" id="IPR016187">
    <property type="entry name" value="CTDL_fold"/>
</dbReference>
<evidence type="ECO:0000313" key="4">
    <source>
        <dbReference type="Proteomes" id="UP000218231"/>
    </source>
</evidence>
<feature type="region of interest" description="Disordered" evidence="1">
    <location>
        <begin position="119"/>
        <end position="160"/>
    </location>
</feature>
<evidence type="ECO:0000256" key="2">
    <source>
        <dbReference type="SAM" id="SignalP"/>
    </source>
</evidence>
<dbReference type="Proteomes" id="UP000218231">
    <property type="component" value="Unassembled WGS sequence"/>
</dbReference>
<evidence type="ECO:0000313" key="3">
    <source>
        <dbReference type="EMBL" id="PAV56584.1"/>
    </source>
</evidence>
<feature type="compositionally biased region" description="Low complexity" evidence="1">
    <location>
        <begin position="129"/>
        <end position="142"/>
    </location>
</feature>
<proteinExistence type="predicted"/>
<name>A0A2A2J4P8_9BILA</name>
<keyword evidence="2" id="KW-0732">Signal</keyword>
<gene>
    <name evidence="3" type="ORF">WR25_23385</name>
</gene>
<dbReference type="PANTHER" id="PTHR45786:SF74">
    <property type="entry name" value="ATP-DEPENDENT DNA HELICASE"/>
    <property type="match status" value="1"/>
</dbReference>
<evidence type="ECO:0000256" key="1">
    <source>
        <dbReference type="SAM" id="MobiDB-lite"/>
    </source>
</evidence>